<gene>
    <name evidence="1" type="ORF">BWD10_02580</name>
</gene>
<evidence type="ECO:0000313" key="1">
    <source>
        <dbReference type="EMBL" id="OSI11290.1"/>
    </source>
</evidence>
<name>A0ABX3WHC6_9NEIS</name>
<dbReference type="Proteomes" id="UP000193466">
    <property type="component" value="Unassembled WGS sequence"/>
</dbReference>
<evidence type="ECO:0000313" key="2">
    <source>
        <dbReference type="Proteomes" id="UP000193466"/>
    </source>
</evidence>
<sequence>MMFMGLNGFDLKGRPSENVFSDGLYIILITIPSYSGLTRVSRVPATLGDTRVKPEYDERTIFKLIHYD</sequence>
<reference evidence="1 2" key="1">
    <citation type="submission" date="2017-01" db="EMBL/GenBank/DDBJ databases">
        <authorList>
            <person name="Wolfgang W.J."/>
            <person name="Cole J."/>
            <person name="Wroblewski D."/>
            <person name="Mcginnis J."/>
            <person name="Musser K.A."/>
        </authorList>
    </citation>
    <scope>NUCLEOTIDE SEQUENCE [LARGE SCALE GENOMIC DNA]</scope>
    <source>
        <strain evidence="1 2">DSM 21643</strain>
    </source>
</reference>
<protein>
    <submittedName>
        <fullName evidence="1">Uncharacterized protein</fullName>
    </submittedName>
</protein>
<keyword evidence="2" id="KW-1185">Reference proteome</keyword>
<comment type="caution">
    <text evidence="1">The sequence shown here is derived from an EMBL/GenBank/DDBJ whole genome shotgun (WGS) entry which is preliminary data.</text>
</comment>
<accession>A0ABX3WHC6</accession>
<dbReference type="EMBL" id="MTBM01000002">
    <property type="protein sequence ID" value="OSI11290.1"/>
    <property type="molecule type" value="Genomic_DNA"/>
</dbReference>
<proteinExistence type="predicted"/>
<organism evidence="1 2">
    <name type="scientific">Neisseria zoodegmatis</name>
    <dbReference type="NCBI Taxonomy" id="326523"/>
    <lineage>
        <taxon>Bacteria</taxon>
        <taxon>Pseudomonadati</taxon>
        <taxon>Pseudomonadota</taxon>
        <taxon>Betaproteobacteria</taxon>
        <taxon>Neisseriales</taxon>
        <taxon>Neisseriaceae</taxon>
        <taxon>Neisseria</taxon>
    </lineage>
</organism>